<organism evidence="2 3">
    <name type="scientific">Candidatus Kaiserbacteria bacterium RIFCSPHIGHO2_01_FULL_49_13</name>
    <dbReference type="NCBI Taxonomy" id="1798477"/>
    <lineage>
        <taxon>Bacteria</taxon>
        <taxon>Candidatus Kaiseribacteriota</taxon>
    </lineage>
</organism>
<dbReference type="Pfam" id="PF24514">
    <property type="entry name" value="SpaA_4"/>
    <property type="match status" value="1"/>
</dbReference>
<gene>
    <name evidence="2" type="ORF">A2671_01055</name>
</gene>
<sequence length="285" mass="30223">MTCTFTNTERAKITIVKDADPQDCQDFTFSRSYGANFVLDDNAGVQDCVDTDQPQSVTHTNVVPGDVTVTETLPNQFWLLDSASCVATGTQDAYASSLNGTTLSLNLAPGADVTCTFQNDKIAPTRTQGFWQTHYTYTSSIFNAPLVTFPWFSANSMKVGSGFFGGSQDLIVNTSQLFGGFHSNIAKKTTGAQRTAPDKARMQLAQQLIAAKLNCAAFGCPASIQTQIANADTAYATGTAAQILAAASQMDAYNNSGDTIIIGNAGKADPKAAKAAANMIFWDTP</sequence>
<evidence type="ECO:0000313" key="2">
    <source>
        <dbReference type="EMBL" id="OGG47391.1"/>
    </source>
</evidence>
<comment type="caution">
    <text evidence="2">The sequence shown here is derived from an EMBL/GenBank/DDBJ whole genome shotgun (WGS) entry which is preliminary data.</text>
</comment>
<protein>
    <recommendedName>
        <fullName evidence="1">SpaA-like prealbumin fold domain-containing protein</fullName>
    </recommendedName>
</protein>
<accession>A0A1F6CED0</accession>
<dbReference type="InterPro" id="IPR055371">
    <property type="entry name" value="SpaA_PFL_dom_4"/>
</dbReference>
<dbReference type="Proteomes" id="UP000178344">
    <property type="component" value="Unassembled WGS sequence"/>
</dbReference>
<reference evidence="2 3" key="1">
    <citation type="journal article" date="2016" name="Nat. Commun.">
        <title>Thousands of microbial genomes shed light on interconnected biogeochemical processes in an aquifer system.</title>
        <authorList>
            <person name="Anantharaman K."/>
            <person name="Brown C.T."/>
            <person name="Hug L.A."/>
            <person name="Sharon I."/>
            <person name="Castelle C.J."/>
            <person name="Probst A.J."/>
            <person name="Thomas B.C."/>
            <person name="Singh A."/>
            <person name="Wilkins M.J."/>
            <person name="Karaoz U."/>
            <person name="Brodie E.L."/>
            <person name="Williams K.H."/>
            <person name="Hubbard S.S."/>
            <person name="Banfield J.F."/>
        </authorList>
    </citation>
    <scope>NUCLEOTIDE SEQUENCE [LARGE SCALE GENOMIC DNA]</scope>
</reference>
<feature type="domain" description="SpaA-like prealbumin fold" evidence="1">
    <location>
        <begin position="13"/>
        <end position="120"/>
    </location>
</feature>
<dbReference type="AlphaFoldDB" id="A0A1F6CED0"/>
<proteinExistence type="predicted"/>
<evidence type="ECO:0000313" key="3">
    <source>
        <dbReference type="Proteomes" id="UP000178344"/>
    </source>
</evidence>
<dbReference type="EMBL" id="MFKQ01000011">
    <property type="protein sequence ID" value="OGG47391.1"/>
    <property type="molecule type" value="Genomic_DNA"/>
</dbReference>
<name>A0A1F6CED0_9BACT</name>
<evidence type="ECO:0000259" key="1">
    <source>
        <dbReference type="Pfam" id="PF24514"/>
    </source>
</evidence>